<feature type="domain" description="PknH-like extracellular" evidence="2">
    <location>
        <begin position="66"/>
        <end position="205"/>
    </location>
</feature>
<dbReference type="Pfam" id="PF14032">
    <property type="entry name" value="PknH_C"/>
    <property type="match status" value="1"/>
</dbReference>
<dbReference type="EMBL" id="CP002385">
    <property type="protein sequence ID" value="ADT99409.1"/>
    <property type="molecule type" value="Genomic_DNA"/>
</dbReference>
<dbReference type="PROSITE" id="PS51257">
    <property type="entry name" value="PROKAR_LIPOPROTEIN"/>
    <property type="match status" value="1"/>
</dbReference>
<evidence type="ECO:0000313" key="4">
    <source>
        <dbReference type="Proteomes" id="UP000008916"/>
    </source>
</evidence>
<evidence type="ECO:0000259" key="2">
    <source>
        <dbReference type="Pfam" id="PF14032"/>
    </source>
</evidence>
<protein>
    <recommendedName>
        <fullName evidence="2">PknH-like extracellular domain-containing protein</fullName>
    </recommendedName>
</protein>
<dbReference type="Gene3D" id="3.40.1000.70">
    <property type="entry name" value="PknH-like extracellular domain"/>
    <property type="match status" value="1"/>
</dbReference>
<dbReference type="InterPro" id="IPR038232">
    <property type="entry name" value="PknH-like_Extracell_sf"/>
</dbReference>
<name>E6TN51_MYCSR</name>
<evidence type="ECO:0000313" key="3">
    <source>
        <dbReference type="EMBL" id="ADT99409.1"/>
    </source>
</evidence>
<proteinExistence type="predicted"/>
<evidence type="ECO:0000256" key="1">
    <source>
        <dbReference type="SAM" id="SignalP"/>
    </source>
</evidence>
<gene>
    <name evidence="3" type="ordered locus">Mspyr1_27800</name>
</gene>
<dbReference type="InterPro" id="IPR026954">
    <property type="entry name" value="PknH-like_Extracell"/>
</dbReference>
<reference evidence="3 4" key="1">
    <citation type="journal article" date="2011" name="Stand. Genomic Sci.">
        <title>Complete genome sequence of Mycobacterium sp. strain (Spyr1) and reclassification to Mycobacterium gilvum Spyr1.</title>
        <authorList>
            <person name="Kallimanis A."/>
            <person name="Karabika E."/>
            <person name="Mavromatis K."/>
            <person name="Lapidus A."/>
            <person name="Labutti K.M."/>
            <person name="Liolios K."/>
            <person name="Ivanova N."/>
            <person name="Goodwin L."/>
            <person name="Woyke T."/>
            <person name="Velentzas A.D."/>
            <person name="Perisynakis A."/>
            <person name="Ouzounis C.C."/>
            <person name="Kyrpides N.C."/>
            <person name="Koukkou A.I."/>
            <person name="Drainas C."/>
        </authorList>
    </citation>
    <scope>NUCLEOTIDE SEQUENCE [LARGE SCALE GENOMIC DNA]</scope>
    <source>
        <strain evidence="4">DSM 45189 / LMG 24558 / Spyr1</strain>
    </source>
</reference>
<dbReference type="Proteomes" id="UP000008916">
    <property type="component" value="Chromosome"/>
</dbReference>
<dbReference type="AlphaFoldDB" id="E6TN51"/>
<dbReference type="HOGENOM" id="CLU_1336286_0_0_11"/>
<feature type="chain" id="PRO_5039131878" description="PknH-like extracellular domain-containing protein" evidence="1">
    <location>
        <begin position="22"/>
        <end position="216"/>
    </location>
</feature>
<keyword evidence="1" id="KW-0732">Signal</keyword>
<keyword evidence="4" id="KW-1185">Reference proteome</keyword>
<accession>E6TN51</accession>
<sequence length="216" mass="22925">MTIAARRRTAAAVLCTAALLAGCTRLVDDPQARPQALAAPITELQVVDLLSPEVVGEDGNLFVVAEPQRCAGLAREVDPPLIEAGRPVATDGGHWTSEDGRFYIEEMVAVYLSDFDAEGALRSARATVDECLGSRLSVTTMRDRVYDFEVAPGAEGPDGSVLWSLRAVDWNCDNLFVAAYNAAVEITTCGAAPGFDVAALAADALERIRRLADTTA</sequence>
<dbReference type="RefSeq" id="WP_013471711.1">
    <property type="nucleotide sequence ID" value="NC_014814.1"/>
</dbReference>
<dbReference type="KEGG" id="msp:Mspyr1_27800"/>
<organism evidence="3 4">
    <name type="scientific">Mycolicibacterium gilvum (strain DSM 45189 / LMG 24558 / Spyr1)</name>
    <name type="common">Mycobacterium gilvum</name>
    <dbReference type="NCBI Taxonomy" id="278137"/>
    <lineage>
        <taxon>Bacteria</taxon>
        <taxon>Bacillati</taxon>
        <taxon>Actinomycetota</taxon>
        <taxon>Actinomycetes</taxon>
        <taxon>Mycobacteriales</taxon>
        <taxon>Mycobacteriaceae</taxon>
        <taxon>Mycolicibacterium</taxon>
    </lineage>
</organism>
<feature type="signal peptide" evidence="1">
    <location>
        <begin position="1"/>
        <end position="21"/>
    </location>
</feature>